<gene>
    <name evidence="5" type="ORF">IZO911_LOCUS10187</name>
</gene>
<sequence length="276" mass="31645">MDTTHSTENSNIQLNSEERGCQFNTEKYLSIHAYPTMIPALNFIIENLIRIVNENKTRLGHDRALEFGGGPSLLGSFLLAQKIKSIVFADYISHNLTDVENWVKEKPNAHNWSDLFDRVIQEYQKQTDDMSVKRSDWEKQLREAIKHGGLFECDVNANDGPVLNGEPKHYDVVLSSMFLERACTTHTIYKHTIKRLYELLKDDGLIILISDLDQTYYIENEHRHPILSLNRTVVIEALRDAGFEDIHDESQNQELDKVADGNAVMIITAFKPKSSI</sequence>
<evidence type="ECO:0000256" key="4">
    <source>
        <dbReference type="ARBA" id="ARBA00022691"/>
    </source>
</evidence>
<reference evidence="5" key="1">
    <citation type="submission" date="2021-02" db="EMBL/GenBank/DDBJ databases">
        <authorList>
            <person name="Nowell W R."/>
        </authorList>
    </citation>
    <scope>NUCLEOTIDE SEQUENCE</scope>
</reference>
<dbReference type="InterPro" id="IPR029063">
    <property type="entry name" value="SAM-dependent_MTases_sf"/>
</dbReference>
<name>A0A813X9L8_9BILA</name>
<dbReference type="GO" id="GO:0032259">
    <property type="term" value="P:methylation"/>
    <property type="evidence" value="ECO:0007669"/>
    <property type="project" value="UniProtKB-KW"/>
</dbReference>
<dbReference type="InterPro" id="IPR000940">
    <property type="entry name" value="NNMT_TEMT_trans"/>
</dbReference>
<dbReference type="SUPFAM" id="SSF53335">
    <property type="entry name" value="S-adenosyl-L-methionine-dependent methyltransferases"/>
    <property type="match status" value="1"/>
</dbReference>
<dbReference type="Proteomes" id="UP000663860">
    <property type="component" value="Unassembled WGS sequence"/>
</dbReference>
<dbReference type="Pfam" id="PF01234">
    <property type="entry name" value="NNMT_PNMT_TEMT"/>
    <property type="match status" value="1"/>
</dbReference>
<dbReference type="GO" id="GO:0005829">
    <property type="term" value="C:cytosol"/>
    <property type="evidence" value="ECO:0007669"/>
    <property type="project" value="TreeGrafter"/>
</dbReference>
<dbReference type="EMBL" id="CAJNOE010000073">
    <property type="protein sequence ID" value="CAF0862161.1"/>
    <property type="molecule type" value="Genomic_DNA"/>
</dbReference>
<dbReference type="PROSITE" id="PS51681">
    <property type="entry name" value="SAM_MT_NNMT_PNMT_TEMT"/>
    <property type="match status" value="1"/>
</dbReference>
<evidence type="ECO:0000256" key="1">
    <source>
        <dbReference type="ARBA" id="ARBA00007996"/>
    </source>
</evidence>
<dbReference type="GO" id="GO:0008170">
    <property type="term" value="F:N-methyltransferase activity"/>
    <property type="evidence" value="ECO:0007669"/>
    <property type="project" value="TreeGrafter"/>
</dbReference>
<proteinExistence type="inferred from homology"/>
<dbReference type="Gene3D" id="3.40.50.150">
    <property type="entry name" value="Vaccinia Virus protein VP39"/>
    <property type="match status" value="1"/>
</dbReference>
<organism evidence="5 6">
    <name type="scientific">Adineta steineri</name>
    <dbReference type="NCBI Taxonomy" id="433720"/>
    <lineage>
        <taxon>Eukaryota</taxon>
        <taxon>Metazoa</taxon>
        <taxon>Spiralia</taxon>
        <taxon>Gnathifera</taxon>
        <taxon>Rotifera</taxon>
        <taxon>Eurotatoria</taxon>
        <taxon>Bdelloidea</taxon>
        <taxon>Adinetida</taxon>
        <taxon>Adinetidae</taxon>
        <taxon>Adineta</taxon>
    </lineage>
</organism>
<comment type="caution">
    <text evidence="5">The sequence shown here is derived from an EMBL/GenBank/DDBJ whole genome shotgun (WGS) entry which is preliminary data.</text>
</comment>
<comment type="similarity">
    <text evidence="1">Belongs to the class I-like SAM-binding methyltransferase superfamily. NNMT/PNMT/TEMT family.</text>
</comment>
<protein>
    <submittedName>
        <fullName evidence="5">Uncharacterized protein</fullName>
    </submittedName>
</protein>
<evidence type="ECO:0000256" key="3">
    <source>
        <dbReference type="ARBA" id="ARBA00022679"/>
    </source>
</evidence>
<dbReference type="PANTHER" id="PTHR10867">
    <property type="entry name" value="NNMT/PNMT/TEMT FAMILY MEMBER"/>
    <property type="match status" value="1"/>
</dbReference>
<keyword evidence="3" id="KW-0808">Transferase</keyword>
<evidence type="ECO:0000256" key="2">
    <source>
        <dbReference type="ARBA" id="ARBA00022603"/>
    </source>
</evidence>
<keyword evidence="2" id="KW-0489">Methyltransferase</keyword>
<evidence type="ECO:0000313" key="5">
    <source>
        <dbReference type="EMBL" id="CAF0862161.1"/>
    </source>
</evidence>
<evidence type="ECO:0000313" key="6">
    <source>
        <dbReference type="Proteomes" id="UP000663860"/>
    </source>
</evidence>
<keyword evidence="4" id="KW-0949">S-adenosyl-L-methionine</keyword>
<accession>A0A813X9L8</accession>
<dbReference type="PANTHER" id="PTHR10867:SF17">
    <property type="entry name" value="NICOTINAMIDE N-METHYLTRANSFERASE"/>
    <property type="match status" value="1"/>
</dbReference>
<dbReference type="AlphaFoldDB" id="A0A813X9L8"/>